<dbReference type="PANTHER" id="PTHR30349:SF64">
    <property type="entry name" value="PROPHAGE INTEGRASE INTD-RELATED"/>
    <property type="match status" value="1"/>
</dbReference>
<evidence type="ECO:0000256" key="4">
    <source>
        <dbReference type="ARBA" id="ARBA00023172"/>
    </source>
</evidence>
<evidence type="ECO:0000259" key="5">
    <source>
        <dbReference type="PROSITE" id="PS51898"/>
    </source>
</evidence>
<dbReference type="SUPFAM" id="SSF56349">
    <property type="entry name" value="DNA breaking-rejoining enzymes"/>
    <property type="match status" value="1"/>
</dbReference>
<dbReference type="EMBL" id="QJJY01000001">
    <property type="protein sequence ID" value="PXX41139.1"/>
    <property type="molecule type" value="Genomic_DNA"/>
</dbReference>
<dbReference type="RefSeq" id="WP_072438926.1">
    <property type="nucleotide sequence ID" value="NZ_QJJY01000001.1"/>
</dbReference>
<dbReference type="Gene3D" id="1.10.150.130">
    <property type="match status" value="1"/>
</dbReference>
<dbReference type="InterPro" id="IPR002104">
    <property type="entry name" value="Integrase_catalytic"/>
</dbReference>
<dbReference type="Pfam" id="PF09003">
    <property type="entry name" value="Arm-DNA-bind_1"/>
    <property type="match status" value="1"/>
</dbReference>
<name>A0A318J050_BURPY</name>
<dbReference type="InterPro" id="IPR010998">
    <property type="entry name" value="Integrase_recombinase_N"/>
</dbReference>
<dbReference type="SUPFAM" id="SSF54171">
    <property type="entry name" value="DNA-binding domain"/>
    <property type="match status" value="1"/>
</dbReference>
<dbReference type="Pfam" id="PF00589">
    <property type="entry name" value="Phage_integrase"/>
    <property type="match status" value="1"/>
</dbReference>
<evidence type="ECO:0000256" key="3">
    <source>
        <dbReference type="ARBA" id="ARBA00023125"/>
    </source>
</evidence>
<dbReference type="Gene3D" id="1.10.443.10">
    <property type="entry name" value="Intergrase catalytic core"/>
    <property type="match status" value="1"/>
</dbReference>
<feature type="domain" description="Tyr recombinase" evidence="5">
    <location>
        <begin position="176"/>
        <end position="371"/>
    </location>
</feature>
<dbReference type="Gene3D" id="3.30.160.60">
    <property type="entry name" value="Classic Zinc Finger"/>
    <property type="match status" value="1"/>
</dbReference>
<dbReference type="InterPro" id="IPR050090">
    <property type="entry name" value="Tyrosine_recombinase_XerCD"/>
</dbReference>
<dbReference type="Proteomes" id="UP000247755">
    <property type="component" value="Unassembled WGS sequence"/>
</dbReference>
<evidence type="ECO:0000313" key="7">
    <source>
        <dbReference type="Proteomes" id="UP000247755"/>
    </source>
</evidence>
<gene>
    <name evidence="6" type="ORF">NA66_1001749</name>
</gene>
<dbReference type="PROSITE" id="PS51898">
    <property type="entry name" value="TYR_RECOMBINASE"/>
    <property type="match status" value="1"/>
</dbReference>
<dbReference type="GO" id="GO:0003677">
    <property type="term" value="F:DNA binding"/>
    <property type="evidence" value="ECO:0007669"/>
    <property type="project" value="UniProtKB-KW"/>
</dbReference>
<dbReference type="InterPro" id="IPR011010">
    <property type="entry name" value="DNA_brk_join_enz"/>
</dbReference>
<dbReference type="InterPro" id="IPR016177">
    <property type="entry name" value="DNA-bd_dom_sf"/>
</dbReference>
<dbReference type="GO" id="GO:0008907">
    <property type="term" value="F:integrase activity"/>
    <property type="evidence" value="ECO:0007669"/>
    <property type="project" value="InterPro"/>
</dbReference>
<evidence type="ECO:0000256" key="1">
    <source>
        <dbReference type="ARBA" id="ARBA00008857"/>
    </source>
</evidence>
<dbReference type="PANTHER" id="PTHR30349">
    <property type="entry name" value="PHAGE INTEGRASE-RELATED"/>
    <property type="match status" value="1"/>
</dbReference>
<dbReference type="InterPro" id="IPR013762">
    <property type="entry name" value="Integrase-like_cat_sf"/>
</dbReference>
<protein>
    <submittedName>
        <fullName evidence="6">Integrase</fullName>
    </submittedName>
</protein>
<keyword evidence="2" id="KW-0229">DNA integration</keyword>
<keyword evidence="4" id="KW-0233">DNA recombination</keyword>
<dbReference type="AlphaFoldDB" id="A0A318J050"/>
<dbReference type="Pfam" id="PF22022">
    <property type="entry name" value="Phage_int_M"/>
    <property type="match status" value="1"/>
</dbReference>
<sequence length="375" mass="41826">MAARPRSVRNRTLPPNLYQKKDGYFWFRNPITKETFGLGRNKEAAVSQAKTANADIERRRGDTSLLARMDGGDSLLSKWCDTYEEGLTGLKPNTMRSIRSQLAAIRDDEIGGMILVHIAPRHVAEFIERCEQARGAPMATKIRSRLRDVLRSAMERGAIEVGKNPVEVTYKPKVEVKRSRLTLDTYRAILAEARSHKSRQWVANAMELALVTGQRLEDVCRMSFDDVHDGFLWVEQTKGRGPNRPKLCIPLTLALPAAGLVLGDVVKKCRDRVVSKHLIHFSHAISKAKPGAPAAPGTLSQAFKVARNAAKIETEKGRTPPTFHELRSLAARLYSDQYGKDFAQSLLGHKSAAMTAVYRDSRGQDWTEIKISNGI</sequence>
<evidence type="ECO:0000313" key="6">
    <source>
        <dbReference type="EMBL" id="PXX41139.1"/>
    </source>
</evidence>
<dbReference type="InterPro" id="IPR015094">
    <property type="entry name" value="Integrase_lambda-typ_DNA-bd_N"/>
</dbReference>
<keyword evidence="3" id="KW-0238">DNA-binding</keyword>
<evidence type="ECO:0000256" key="2">
    <source>
        <dbReference type="ARBA" id="ARBA00022908"/>
    </source>
</evidence>
<comment type="similarity">
    <text evidence="1">Belongs to the 'phage' integrase family.</text>
</comment>
<comment type="caution">
    <text evidence="6">The sequence shown here is derived from an EMBL/GenBank/DDBJ whole genome shotgun (WGS) entry which is preliminary data.</text>
</comment>
<dbReference type="InterPro" id="IPR053876">
    <property type="entry name" value="Phage_int_M"/>
</dbReference>
<accession>A0A318J050</accession>
<proteinExistence type="inferred from homology"/>
<dbReference type="GO" id="GO:0006310">
    <property type="term" value="P:DNA recombination"/>
    <property type="evidence" value="ECO:0007669"/>
    <property type="project" value="UniProtKB-KW"/>
</dbReference>
<reference evidence="6 7" key="1">
    <citation type="submission" date="2018-05" db="EMBL/GenBank/DDBJ databases">
        <title>Comparative genomics of bacterial root endophytes of switchgrass collected from native prairies over two seasons.</title>
        <authorList>
            <person name="Tang Y."/>
        </authorList>
    </citation>
    <scope>NUCLEOTIDE SEQUENCE [LARGE SCALE GENOMIC DNA]</scope>
    <source>
        <strain evidence="6 7">NFIX32</strain>
    </source>
</reference>
<organism evidence="6 7">
    <name type="scientific">Burkholderia pyrrocinia</name>
    <name type="common">Pseudomonas pyrrocinia</name>
    <dbReference type="NCBI Taxonomy" id="60550"/>
    <lineage>
        <taxon>Bacteria</taxon>
        <taxon>Pseudomonadati</taxon>
        <taxon>Pseudomonadota</taxon>
        <taxon>Betaproteobacteria</taxon>
        <taxon>Burkholderiales</taxon>
        <taxon>Burkholderiaceae</taxon>
        <taxon>Burkholderia</taxon>
        <taxon>Burkholderia cepacia complex</taxon>
    </lineage>
</organism>